<evidence type="ECO:0000259" key="3">
    <source>
        <dbReference type="Pfam" id="PF14244"/>
    </source>
</evidence>
<dbReference type="InterPro" id="IPR029472">
    <property type="entry name" value="Copia-like_N"/>
</dbReference>
<evidence type="ECO:0000256" key="1">
    <source>
        <dbReference type="SAM" id="MobiDB-lite"/>
    </source>
</evidence>
<evidence type="ECO:0000259" key="2">
    <source>
        <dbReference type="Pfam" id="PF03732"/>
    </source>
</evidence>
<proteinExistence type="predicted"/>
<dbReference type="InterPro" id="IPR005162">
    <property type="entry name" value="Retrotrans_gag_dom"/>
</dbReference>
<dbReference type="Pfam" id="PF14244">
    <property type="entry name" value="Retrotran_gag_3"/>
    <property type="match status" value="1"/>
</dbReference>
<sequence length="337" mass="38521">MGDLEEHIDHKHPLFLQPSDTPSSMLIPIQLTRTENYSLWQSRSMRIALFRKGKLGFVNGTCNRENFQDTLADAWEKCDAIVHSWIMNSVSKHLLSGIVYRSSASAVWEDLKERFNKINRVRVFQLHREITNHTQGTSFVSTYYSKLKELWDEYNTIISTPKCDCPKSKEYDDHLQEQRLLQFLNGLNNSYDQTRRQILMKSIAPTVATGQDRLHDPTILQAGREPGYRGKRPILRCEHCHVRGHTKEQCWKIIVYPDDFKPRGRYNSGGGSGNQNANNQSHPQNQLFVNGKYNTQPFAHVNNAYGVGTLAGTNIQDSHFTGGKASGDAKGKYFTET</sequence>
<protein>
    <recommendedName>
        <fullName evidence="6">Retrotransposon Copia-like N-terminal domain-containing protein</fullName>
    </recommendedName>
</protein>
<organism evidence="4 5">
    <name type="scientific">Solanum tuberosum</name>
    <name type="common">Potato</name>
    <dbReference type="NCBI Taxonomy" id="4113"/>
    <lineage>
        <taxon>Eukaryota</taxon>
        <taxon>Viridiplantae</taxon>
        <taxon>Streptophyta</taxon>
        <taxon>Embryophyta</taxon>
        <taxon>Tracheophyta</taxon>
        <taxon>Spermatophyta</taxon>
        <taxon>Magnoliopsida</taxon>
        <taxon>eudicotyledons</taxon>
        <taxon>Gunneridae</taxon>
        <taxon>Pentapetalae</taxon>
        <taxon>asterids</taxon>
        <taxon>lamiids</taxon>
        <taxon>Solanales</taxon>
        <taxon>Solanaceae</taxon>
        <taxon>Solanoideae</taxon>
        <taxon>Solaneae</taxon>
        <taxon>Solanum</taxon>
    </lineage>
</organism>
<reference evidence="4 5" key="1">
    <citation type="journal article" date="2021" name="bioRxiv">
        <title>Chromosome-scale and haplotype-resolved genome assembly of a tetraploid potato cultivar.</title>
        <authorList>
            <person name="Sun H."/>
            <person name="Jiao W.-B."/>
            <person name="Krause K."/>
            <person name="Campoy J.A."/>
            <person name="Goel M."/>
            <person name="Folz-Donahue K."/>
            <person name="Kukat C."/>
            <person name="Huettel B."/>
            <person name="Schneeberger K."/>
        </authorList>
    </citation>
    <scope>NUCLEOTIDE SEQUENCE [LARGE SCALE GENOMIC DNA]</scope>
    <source>
        <strain evidence="4">SolTubOtavaFocal</strain>
        <tissue evidence="4">Leaves</tissue>
    </source>
</reference>
<evidence type="ECO:0008006" key="6">
    <source>
        <dbReference type="Google" id="ProtNLM"/>
    </source>
</evidence>
<gene>
    <name evidence="4" type="ORF">KY290_026624</name>
</gene>
<feature type="domain" description="Retrotransposon gag" evidence="2">
    <location>
        <begin position="101"/>
        <end position="188"/>
    </location>
</feature>
<evidence type="ECO:0000313" key="5">
    <source>
        <dbReference type="Proteomes" id="UP000826656"/>
    </source>
</evidence>
<dbReference type="PANTHER" id="PTHR37610:SF85">
    <property type="entry name" value="REVERSE TRANSCRIPTASE DOMAIN-CONTAINING PROTEIN"/>
    <property type="match status" value="1"/>
</dbReference>
<name>A0ABQ7UYP7_SOLTU</name>
<dbReference type="EMBL" id="JAIVGD010000018">
    <property type="protein sequence ID" value="KAH0756354.1"/>
    <property type="molecule type" value="Genomic_DNA"/>
</dbReference>
<dbReference type="Proteomes" id="UP000826656">
    <property type="component" value="Unassembled WGS sequence"/>
</dbReference>
<evidence type="ECO:0000313" key="4">
    <source>
        <dbReference type="EMBL" id="KAH0756354.1"/>
    </source>
</evidence>
<comment type="caution">
    <text evidence="4">The sequence shown here is derived from an EMBL/GenBank/DDBJ whole genome shotgun (WGS) entry which is preliminary data.</text>
</comment>
<keyword evidence="5" id="KW-1185">Reference proteome</keyword>
<feature type="region of interest" description="Disordered" evidence="1">
    <location>
        <begin position="264"/>
        <end position="287"/>
    </location>
</feature>
<dbReference type="PANTHER" id="PTHR37610">
    <property type="entry name" value="CCHC-TYPE DOMAIN-CONTAINING PROTEIN"/>
    <property type="match status" value="1"/>
</dbReference>
<dbReference type="Pfam" id="PF03732">
    <property type="entry name" value="Retrotrans_gag"/>
    <property type="match status" value="1"/>
</dbReference>
<accession>A0ABQ7UYP7</accession>
<feature type="domain" description="Retrotransposon Copia-like N-terminal" evidence="3">
    <location>
        <begin position="17"/>
        <end position="62"/>
    </location>
</feature>